<dbReference type="Proteomes" id="UP000767334">
    <property type="component" value="Unassembled WGS sequence"/>
</dbReference>
<dbReference type="InterPro" id="IPR015421">
    <property type="entry name" value="PyrdxlP-dep_Trfase_major"/>
</dbReference>
<dbReference type="CDD" id="cd00616">
    <property type="entry name" value="AHBA_syn"/>
    <property type="match status" value="1"/>
</dbReference>
<dbReference type="EMBL" id="JACJLL010000007">
    <property type="protein sequence ID" value="MBM6818152.1"/>
    <property type="molecule type" value="Genomic_DNA"/>
</dbReference>
<comment type="similarity">
    <text evidence="1">Belongs to the DegT/DnrJ/EryC1 family.</text>
</comment>
<proteinExistence type="inferred from homology"/>
<dbReference type="Gene3D" id="3.40.640.10">
    <property type="entry name" value="Type I PLP-dependent aspartate aminotransferase-like (Major domain)"/>
    <property type="match status" value="1"/>
</dbReference>
<comment type="caution">
    <text evidence="2">The sequence shown here is derived from an EMBL/GenBank/DDBJ whole genome shotgun (WGS) entry which is preliminary data.</text>
</comment>
<organism evidence="2 3">
    <name type="scientific">Clostridium saudiense</name>
    <dbReference type="NCBI Taxonomy" id="1414720"/>
    <lineage>
        <taxon>Bacteria</taxon>
        <taxon>Bacillati</taxon>
        <taxon>Bacillota</taxon>
        <taxon>Clostridia</taxon>
        <taxon>Eubacteriales</taxon>
        <taxon>Clostridiaceae</taxon>
        <taxon>Clostridium</taxon>
    </lineage>
</organism>
<evidence type="ECO:0000313" key="3">
    <source>
        <dbReference type="Proteomes" id="UP000767334"/>
    </source>
</evidence>
<dbReference type="Gene3D" id="3.90.1150.10">
    <property type="entry name" value="Aspartate Aminotransferase, domain 1"/>
    <property type="match status" value="1"/>
</dbReference>
<gene>
    <name evidence="2" type="ORF">H6A19_02165</name>
</gene>
<dbReference type="GO" id="GO:0008483">
    <property type="term" value="F:transaminase activity"/>
    <property type="evidence" value="ECO:0007669"/>
    <property type="project" value="UniProtKB-KW"/>
</dbReference>
<dbReference type="PANTHER" id="PTHR30244:SF34">
    <property type="entry name" value="DTDP-4-AMINO-4,6-DIDEOXYGALACTOSE TRANSAMINASE"/>
    <property type="match status" value="1"/>
</dbReference>
<dbReference type="RefSeq" id="WP_148324434.1">
    <property type="nucleotide sequence ID" value="NZ_JACJLL010000007.1"/>
</dbReference>
<dbReference type="PIRSF" id="PIRSF000390">
    <property type="entry name" value="PLP_StrS"/>
    <property type="match status" value="1"/>
</dbReference>
<dbReference type="InterPro" id="IPR015424">
    <property type="entry name" value="PyrdxlP-dep_Trfase"/>
</dbReference>
<dbReference type="PANTHER" id="PTHR30244">
    <property type="entry name" value="TRANSAMINASE"/>
    <property type="match status" value="1"/>
</dbReference>
<dbReference type="InterPro" id="IPR015422">
    <property type="entry name" value="PyrdxlP-dep_Trfase_small"/>
</dbReference>
<dbReference type="SUPFAM" id="SSF53383">
    <property type="entry name" value="PLP-dependent transferases"/>
    <property type="match status" value="1"/>
</dbReference>
<keyword evidence="2" id="KW-0032">Aminotransferase</keyword>
<reference evidence="2 3" key="1">
    <citation type="journal article" date="2021" name="Sci. Rep.">
        <title>The distribution of antibiotic resistance genes in chicken gut microbiota commensals.</title>
        <authorList>
            <person name="Juricova H."/>
            <person name="Matiasovicova J."/>
            <person name="Kubasova T."/>
            <person name="Cejkova D."/>
            <person name="Rychlik I."/>
        </authorList>
    </citation>
    <scope>NUCLEOTIDE SEQUENCE [LARGE SCALE GENOMIC DNA]</scope>
    <source>
        <strain evidence="2 3">An435</strain>
    </source>
</reference>
<dbReference type="Pfam" id="PF01041">
    <property type="entry name" value="DegT_DnrJ_EryC1"/>
    <property type="match status" value="1"/>
</dbReference>
<keyword evidence="2" id="KW-0808">Transferase</keyword>
<protein>
    <submittedName>
        <fullName evidence="2">DegT/DnrJ/EryC1/StrS family aminotransferase</fullName>
    </submittedName>
</protein>
<evidence type="ECO:0000313" key="2">
    <source>
        <dbReference type="EMBL" id="MBM6818152.1"/>
    </source>
</evidence>
<sequence length="389" mass="44127">MIDLKLATESWDEREYQAIERVVKSGRFSMGKEVQEFEKKFAKYFGSKYAVMVNSGSSANLLAIGALFFSKKYNLKSGDEVIVPAVSWATTYTPLQQYGLKVKFVDIDLDTLNLDINKVEEAITKNTKAIFAVNLLGNPIDYCKLNEIAKKNDIIIIEDNCESMGASLNNKYLGTYGVMGTFSTFFSHHISTMEGGVIVTDDKELYDILLSLRAHGWTRNLDSNSEIYTKRDNEFYESFNFILPGYNVRPLDMEGALGKEQLDKLEMIVENRRKNGAVFEKLFSDIEGIRIQKSIGKASYFGFAIIVDENAKFTREQLVNELRNQGVECRPIVAGNFTKNEVIKYFNYEIFGQLTNADIIHDNGLFIGNHHFDITDKLKEIASLIKNLA</sequence>
<name>A0ABS2FDM5_9CLOT</name>
<evidence type="ECO:0000256" key="1">
    <source>
        <dbReference type="RuleBase" id="RU004508"/>
    </source>
</evidence>
<keyword evidence="1" id="KW-0663">Pyridoxal phosphate</keyword>
<keyword evidence="3" id="KW-1185">Reference proteome</keyword>
<dbReference type="InterPro" id="IPR000653">
    <property type="entry name" value="DegT/StrS_aminotransferase"/>
</dbReference>
<accession>A0ABS2FDM5</accession>